<dbReference type="InterPro" id="IPR016181">
    <property type="entry name" value="Acyl_CoA_acyltransferase"/>
</dbReference>
<gene>
    <name evidence="4" type="ORF">DV701_03015</name>
</gene>
<organism evidence="4 5">
    <name type="scientific">Ornithinimicrobium avium</name>
    <dbReference type="NCBI Taxonomy" id="2283195"/>
    <lineage>
        <taxon>Bacteria</taxon>
        <taxon>Bacillati</taxon>
        <taxon>Actinomycetota</taxon>
        <taxon>Actinomycetes</taxon>
        <taxon>Micrococcales</taxon>
        <taxon>Ornithinimicrobiaceae</taxon>
        <taxon>Ornithinimicrobium</taxon>
    </lineage>
</organism>
<name>A0A345NS64_9MICO</name>
<dbReference type="InterPro" id="IPR050680">
    <property type="entry name" value="YpeA/RimI_acetyltransf"/>
</dbReference>
<evidence type="ECO:0000256" key="2">
    <source>
        <dbReference type="ARBA" id="ARBA00023315"/>
    </source>
</evidence>
<dbReference type="Proteomes" id="UP000253790">
    <property type="component" value="Chromosome"/>
</dbReference>
<dbReference type="SUPFAM" id="SSF55729">
    <property type="entry name" value="Acyl-CoA N-acyltransferases (Nat)"/>
    <property type="match status" value="1"/>
</dbReference>
<accession>A0A345NS64</accession>
<keyword evidence="5" id="KW-1185">Reference proteome</keyword>
<dbReference type="PANTHER" id="PTHR43420">
    <property type="entry name" value="ACETYLTRANSFERASE"/>
    <property type="match status" value="1"/>
</dbReference>
<sequence>MRFRRADGADTAAAQAAYRTILEHLAATVDYPHWHSENHPTPAEVQAWVQGGQLYLAVDDADAGAVAGVVVLNHDAPDAYLEAPWTIDARPLEALMVHALGVTPGFLRQGVARFLVDASLDVARQAGCRAVRLDTYVGNTPARQLYTGYGFTDLGVHTLHYEGTELDRFHLFEYVL</sequence>
<dbReference type="EMBL" id="CP031229">
    <property type="protein sequence ID" value="AXH97872.1"/>
    <property type="molecule type" value="Genomic_DNA"/>
</dbReference>
<protein>
    <submittedName>
        <fullName evidence="4">GNAT family N-acetyltransferase</fullName>
    </submittedName>
</protein>
<dbReference type="CDD" id="cd04301">
    <property type="entry name" value="NAT_SF"/>
    <property type="match status" value="1"/>
</dbReference>
<proteinExistence type="predicted"/>
<dbReference type="OrthoDB" id="529907at2"/>
<reference evidence="4 5" key="1">
    <citation type="submission" date="2018-07" db="EMBL/GenBank/DDBJ databases">
        <title>Complete genome sequencing of Ornithinimicrobium sp. AMA3305.</title>
        <authorList>
            <person name="Bae J.-W."/>
        </authorList>
    </citation>
    <scope>NUCLEOTIDE SEQUENCE [LARGE SCALE GENOMIC DNA]</scope>
    <source>
        <strain evidence="4 5">AMA3305</strain>
    </source>
</reference>
<dbReference type="PROSITE" id="PS51186">
    <property type="entry name" value="GNAT"/>
    <property type="match status" value="1"/>
</dbReference>
<feature type="domain" description="N-acetyltransferase" evidence="3">
    <location>
        <begin position="16"/>
        <end position="176"/>
    </location>
</feature>
<dbReference type="InterPro" id="IPR000182">
    <property type="entry name" value="GNAT_dom"/>
</dbReference>
<dbReference type="GO" id="GO:0016747">
    <property type="term" value="F:acyltransferase activity, transferring groups other than amino-acyl groups"/>
    <property type="evidence" value="ECO:0007669"/>
    <property type="project" value="InterPro"/>
</dbReference>
<dbReference type="Gene3D" id="3.40.630.30">
    <property type="match status" value="1"/>
</dbReference>
<dbReference type="KEGG" id="orn:DV701_03015"/>
<keyword evidence="2" id="KW-0012">Acyltransferase</keyword>
<evidence type="ECO:0000256" key="1">
    <source>
        <dbReference type="ARBA" id="ARBA00022679"/>
    </source>
</evidence>
<keyword evidence="1 4" id="KW-0808">Transferase</keyword>
<evidence type="ECO:0000259" key="3">
    <source>
        <dbReference type="PROSITE" id="PS51186"/>
    </source>
</evidence>
<dbReference type="Pfam" id="PF00583">
    <property type="entry name" value="Acetyltransf_1"/>
    <property type="match status" value="1"/>
</dbReference>
<dbReference type="AlphaFoldDB" id="A0A345NS64"/>
<evidence type="ECO:0000313" key="5">
    <source>
        <dbReference type="Proteomes" id="UP000253790"/>
    </source>
</evidence>
<evidence type="ECO:0000313" key="4">
    <source>
        <dbReference type="EMBL" id="AXH97872.1"/>
    </source>
</evidence>